<dbReference type="PANTHER" id="PTHR16784:SF2">
    <property type="entry name" value="ENAMELIN"/>
    <property type="match status" value="1"/>
</dbReference>
<evidence type="ECO:0000256" key="1">
    <source>
        <dbReference type="SAM" id="MobiDB-lite"/>
    </source>
</evidence>
<feature type="region of interest" description="Disordered" evidence="1">
    <location>
        <begin position="855"/>
        <end position="911"/>
    </location>
</feature>
<feature type="compositionally biased region" description="Polar residues" evidence="1">
    <location>
        <begin position="893"/>
        <end position="910"/>
    </location>
</feature>
<name>A0A6P8QGI9_GEOSA</name>
<feature type="region of interest" description="Disordered" evidence="1">
    <location>
        <begin position="60"/>
        <end position="82"/>
    </location>
</feature>
<dbReference type="GO" id="GO:0036305">
    <property type="term" value="P:ameloblast differentiation"/>
    <property type="evidence" value="ECO:0007669"/>
    <property type="project" value="TreeGrafter"/>
</dbReference>
<sequence>MQLAKQNSQGKLWVPQLSSIYGYSPQYATLFHQQQQRSILPQQQIQLWKLPIDIQPKLQLKQTQMSQQPKRPSPAMQPTQHQLQPLKPIQQPTLKQPTYHQPVIQPQKQPPASTATQKPQTFSPFGNILNPYQQLWQIPQIYNPGRGYLLNPFHGTQYFGYYGFGARPPYNSEEDAMENEDAGEPAKKEPKAESPAPDAATNSTTSSTNSTTASPPEANQGTNATNSQNSPANNGASAPKPNQGGNPSTSTPTVNAPNHRDHGGSTINSNGPNLLNNRGSPPQGDPRPRFPQVKQTTGGGPLGPRENLPGYGVHPQQGNTRNNPLVIPESKPSVRTGNPLYTNINPQGYKGNVPVNAVNRSNHRGNSQIPSNNNYPEQTRGISQNPRNSPSGNYDNFHHLGINPSVQRGMREFSNINPIGQRISPPYREDIPDYRTILHREGRYPAPDFKSLQQNENSLYPREDTYTFPSQQFPKGIFLDQNIKPSYPDNDPADQLRNVQNNWGQEESSPHPGTGPSIPHENVPYSEVEPSVQQEIMPSARNDIWNNRDSIPVFEAAQSKQQYTSPYRERYLYPENDPYDDRGNSFQPRSSTWMNRENFYRDYIGQRGRPSDSNFYLENDPVDQRSHMPYADRNTWDYGTSFPAYEANQKSPDHQGTIFYPEGYVLSPGENPLYDRSIAWNQERHPPDLNPTRLRGNTPYLSHDPPVLYPPNQPFDRRDTWRREEHFPTYSIGPPRQTDYIPYRSNAPYGHRDSIPYSSGNAWDIESNSPVHNRLLPPSERNSWDYHNQDIAPSTQLENSLYFRSHPAGMRGNPVHHEARDWSYGREQTIDPESNPAVYRGITAYPSVTKLCCKDSLPPPSPRENVLALKDNSRREKRGSSPQYPDSKHASYPQESQTTPQNNSLNSERNISGPRESLLLKQRNNTFNLTYPEVDSDLSITTPSWRHNNEGKEPNITQATETNPLRKQPKVMGSKRQRVNQSTKRKNREKRSLPTGMKSKTVDSDVDWKQRLPNRVR</sequence>
<dbReference type="KEGG" id="gsh:117357836"/>
<proteinExistence type="predicted"/>
<feature type="compositionally biased region" description="Polar residues" evidence="1">
    <location>
        <begin position="217"/>
        <end position="236"/>
    </location>
</feature>
<dbReference type="GeneID" id="117357836"/>
<feature type="compositionally biased region" description="Polar residues" evidence="1">
    <location>
        <begin position="955"/>
        <end position="965"/>
    </location>
</feature>
<feature type="compositionally biased region" description="Polar residues" evidence="1">
    <location>
        <begin position="265"/>
        <end position="280"/>
    </location>
</feature>
<feature type="region of interest" description="Disordered" evidence="1">
    <location>
        <begin position="503"/>
        <end position="523"/>
    </location>
</feature>
<dbReference type="GO" id="GO:0031012">
    <property type="term" value="C:extracellular matrix"/>
    <property type="evidence" value="ECO:0007669"/>
    <property type="project" value="TreeGrafter"/>
</dbReference>
<feature type="region of interest" description="Disordered" evidence="1">
    <location>
        <begin position="171"/>
        <end position="394"/>
    </location>
</feature>
<feature type="compositionally biased region" description="Low complexity" evidence="1">
    <location>
        <begin position="194"/>
        <end position="216"/>
    </location>
</feature>
<organism evidence="2 3">
    <name type="scientific">Geotrypetes seraphini</name>
    <name type="common">Gaboon caecilian</name>
    <name type="synonym">Caecilia seraphini</name>
    <dbReference type="NCBI Taxonomy" id="260995"/>
    <lineage>
        <taxon>Eukaryota</taxon>
        <taxon>Metazoa</taxon>
        <taxon>Chordata</taxon>
        <taxon>Craniata</taxon>
        <taxon>Vertebrata</taxon>
        <taxon>Euteleostomi</taxon>
        <taxon>Amphibia</taxon>
        <taxon>Gymnophiona</taxon>
        <taxon>Geotrypetes</taxon>
    </lineage>
</organism>
<feature type="region of interest" description="Disordered" evidence="1">
    <location>
        <begin position="937"/>
        <end position="1017"/>
    </location>
</feature>
<dbReference type="RefSeq" id="XP_033794925.1">
    <property type="nucleotide sequence ID" value="XM_033939034.1"/>
</dbReference>
<evidence type="ECO:0000313" key="3">
    <source>
        <dbReference type="RefSeq" id="XP_033794925.1"/>
    </source>
</evidence>
<dbReference type="Proteomes" id="UP000515159">
    <property type="component" value="Chromosome 1"/>
</dbReference>
<feature type="compositionally biased region" description="Polar residues" evidence="1">
    <location>
        <begin position="243"/>
        <end position="256"/>
    </location>
</feature>
<protein>
    <submittedName>
        <fullName evidence="3">Enamelin</fullName>
    </submittedName>
</protein>
<accession>A0A6P8QGI9</accession>
<dbReference type="PANTHER" id="PTHR16784">
    <property type="entry name" value="ENAMELIN"/>
    <property type="match status" value="1"/>
</dbReference>
<feature type="compositionally biased region" description="Polar residues" evidence="1">
    <location>
        <begin position="333"/>
        <end position="346"/>
    </location>
</feature>
<gene>
    <name evidence="3" type="primary">ENAM</name>
</gene>
<feature type="region of interest" description="Disordered" evidence="1">
    <location>
        <begin position="103"/>
        <end position="126"/>
    </location>
</feature>
<dbReference type="Pfam" id="PF15362">
    <property type="entry name" value="Enamelin"/>
    <property type="match status" value="1"/>
</dbReference>
<feature type="compositionally biased region" description="Basic and acidic residues" evidence="1">
    <location>
        <begin position="1000"/>
        <end position="1010"/>
    </location>
</feature>
<feature type="compositionally biased region" description="Acidic residues" evidence="1">
    <location>
        <begin position="172"/>
        <end position="183"/>
    </location>
</feature>
<reference evidence="3" key="1">
    <citation type="submission" date="2025-08" db="UniProtKB">
        <authorList>
            <consortium name="RefSeq"/>
        </authorList>
    </citation>
    <scope>IDENTIFICATION</scope>
</reference>
<keyword evidence="2" id="KW-1185">Reference proteome</keyword>
<dbReference type="CTD" id="10117"/>
<dbReference type="GO" id="GO:0070175">
    <property type="term" value="P:positive regulation of enamel mineralization"/>
    <property type="evidence" value="ECO:0007669"/>
    <property type="project" value="TreeGrafter"/>
</dbReference>
<dbReference type="InterPro" id="IPR015673">
    <property type="entry name" value="Enamelin"/>
</dbReference>
<dbReference type="FunCoup" id="A0A6P8QGI9">
    <property type="interactions" value="23"/>
</dbReference>
<dbReference type="GO" id="GO:0097186">
    <property type="term" value="P:amelogenesis"/>
    <property type="evidence" value="ECO:0007669"/>
    <property type="project" value="TreeGrafter"/>
</dbReference>
<feature type="region of interest" description="Disordered" evidence="1">
    <location>
        <begin position="682"/>
        <end position="717"/>
    </location>
</feature>
<dbReference type="OrthoDB" id="9900243at2759"/>
<feature type="compositionally biased region" description="Polar residues" evidence="1">
    <location>
        <begin position="358"/>
        <end position="394"/>
    </location>
</feature>
<dbReference type="AlphaFoldDB" id="A0A6P8QGI9"/>
<feature type="compositionally biased region" description="Basic residues" evidence="1">
    <location>
        <begin position="967"/>
        <end position="989"/>
    </location>
</feature>
<dbReference type="InParanoid" id="A0A6P8QGI9"/>
<evidence type="ECO:0000313" key="2">
    <source>
        <dbReference type="Proteomes" id="UP000515159"/>
    </source>
</evidence>
<dbReference type="GO" id="GO:0030345">
    <property type="term" value="F:structural constituent of tooth enamel"/>
    <property type="evidence" value="ECO:0007669"/>
    <property type="project" value="TreeGrafter"/>
</dbReference>